<reference evidence="3" key="2">
    <citation type="submission" date="2020-05" db="UniProtKB">
        <authorList>
            <consortium name="EnsemblMetazoa"/>
        </authorList>
    </citation>
    <scope>IDENTIFICATION</scope>
    <source>
        <strain evidence="3">IAEA</strain>
    </source>
</reference>
<dbReference type="SMART" id="SM00256">
    <property type="entry name" value="FBOX"/>
    <property type="match status" value="1"/>
</dbReference>
<dbReference type="Pfam" id="PF12937">
    <property type="entry name" value="F-box-like"/>
    <property type="match status" value="1"/>
</dbReference>
<dbReference type="InterPro" id="IPR036047">
    <property type="entry name" value="F-box-like_dom_sf"/>
</dbReference>
<dbReference type="PANTHER" id="PTHR13318:SF105">
    <property type="entry name" value="F-BOX_LRR-REPEAT PROTEIN 3"/>
    <property type="match status" value="1"/>
</dbReference>
<dbReference type="GO" id="GO:0031146">
    <property type="term" value="P:SCF-dependent proteasomal ubiquitin-dependent protein catabolic process"/>
    <property type="evidence" value="ECO:0007669"/>
    <property type="project" value="TreeGrafter"/>
</dbReference>
<dbReference type="PROSITE" id="PS50181">
    <property type="entry name" value="FBOX"/>
    <property type="match status" value="1"/>
</dbReference>
<organism evidence="3 4">
    <name type="scientific">Glossina brevipalpis</name>
    <dbReference type="NCBI Taxonomy" id="37001"/>
    <lineage>
        <taxon>Eukaryota</taxon>
        <taxon>Metazoa</taxon>
        <taxon>Ecdysozoa</taxon>
        <taxon>Arthropoda</taxon>
        <taxon>Hexapoda</taxon>
        <taxon>Insecta</taxon>
        <taxon>Pterygota</taxon>
        <taxon>Neoptera</taxon>
        <taxon>Endopterygota</taxon>
        <taxon>Diptera</taxon>
        <taxon>Brachycera</taxon>
        <taxon>Muscomorpha</taxon>
        <taxon>Hippoboscoidea</taxon>
        <taxon>Glossinidae</taxon>
        <taxon>Glossina</taxon>
    </lineage>
</organism>
<evidence type="ECO:0000313" key="3">
    <source>
        <dbReference type="EnsemblMetazoa" id="GBRI036327-PA"/>
    </source>
</evidence>
<reference evidence="4" key="1">
    <citation type="submission" date="2014-03" db="EMBL/GenBank/DDBJ databases">
        <authorList>
            <person name="Aksoy S."/>
            <person name="Warren W."/>
            <person name="Wilson R.K."/>
        </authorList>
    </citation>
    <scope>NUCLEOTIDE SEQUENCE [LARGE SCALE GENOMIC DNA]</scope>
    <source>
        <strain evidence="4">IAEA</strain>
    </source>
</reference>
<dbReference type="SUPFAM" id="SSF52047">
    <property type="entry name" value="RNI-like"/>
    <property type="match status" value="1"/>
</dbReference>
<sequence>MDKSGNGNLHELIDSKMDRNSSNGYKQKETMLAANVETYDVMNNCGDNNTTLTRLPYEMWLQIFEYLSHGDLQQIKLVCKNWYHLAHASKLKQKSKLVITRENLEYICELMEYCDLKYESIEINDRIDNESIEFDAKESEFLLKIFECLGSNIVHLKLCRTAKLSLVENLLPKLVGLDISEMSPDTSRLVDLNKFSNLKSLRMPFCAGLPITTSSPLLSSLIQTPRIRLERLSLAPGLSLYDSLNLIATHSYSLRQLSFFVEWRSINSTLERYLQETFKKFTLLETLDIATVYDMKYKTIILESLRKQNPLREIDLGHCDKDDVILEIIVQKWSGSLKRLELECQDLTEKSVKQLNFMSGKLHCLHLRTTTSSSEDFLQSIAPRVNKTLTGLMLVDCYLTGKSLCMLLQRLPKLTTFYMMSISTITSEEIGYVFHYLTHLRHLSLFSCKSKSDIKCLCSKPNIKPKQGMQGGLREAVLSVLADTRVPTVPRSGPPTVLLDNFECI</sequence>
<accession>A0A1A9WXP6</accession>
<proteinExistence type="predicted"/>
<dbReference type="Gene3D" id="1.20.1280.50">
    <property type="match status" value="1"/>
</dbReference>
<evidence type="ECO:0000256" key="1">
    <source>
        <dbReference type="SAM" id="MobiDB-lite"/>
    </source>
</evidence>
<dbReference type="PANTHER" id="PTHR13318">
    <property type="entry name" value="PARTNER OF PAIRED, ISOFORM B-RELATED"/>
    <property type="match status" value="1"/>
</dbReference>
<protein>
    <submittedName>
        <fullName evidence="3">F-box domain-containing protein</fullName>
    </submittedName>
</protein>
<evidence type="ECO:0000259" key="2">
    <source>
        <dbReference type="PROSITE" id="PS50181"/>
    </source>
</evidence>
<dbReference type="InterPro" id="IPR032675">
    <property type="entry name" value="LRR_dom_sf"/>
</dbReference>
<dbReference type="AlphaFoldDB" id="A0A1A9WXP6"/>
<name>A0A1A9WXP6_9MUSC</name>
<keyword evidence="4" id="KW-1185">Reference proteome</keyword>
<feature type="region of interest" description="Disordered" evidence="1">
    <location>
        <begin position="1"/>
        <end position="24"/>
    </location>
</feature>
<dbReference type="InterPro" id="IPR001810">
    <property type="entry name" value="F-box_dom"/>
</dbReference>
<evidence type="ECO:0000313" key="4">
    <source>
        <dbReference type="Proteomes" id="UP000091820"/>
    </source>
</evidence>
<dbReference type="SUPFAM" id="SSF81383">
    <property type="entry name" value="F-box domain"/>
    <property type="match status" value="1"/>
</dbReference>
<dbReference type="Proteomes" id="UP000091820">
    <property type="component" value="Unassembled WGS sequence"/>
</dbReference>
<dbReference type="STRING" id="37001.A0A1A9WXP6"/>
<feature type="domain" description="F-box" evidence="2">
    <location>
        <begin position="49"/>
        <end position="95"/>
    </location>
</feature>
<dbReference type="Gene3D" id="3.80.10.10">
    <property type="entry name" value="Ribonuclease Inhibitor"/>
    <property type="match status" value="1"/>
</dbReference>
<dbReference type="EnsemblMetazoa" id="GBRI036327-RA">
    <property type="protein sequence ID" value="GBRI036327-PA"/>
    <property type="gene ID" value="GBRI036327"/>
</dbReference>
<dbReference type="VEuPathDB" id="VectorBase:GBRI036327"/>
<dbReference type="GO" id="GO:0019005">
    <property type="term" value="C:SCF ubiquitin ligase complex"/>
    <property type="evidence" value="ECO:0007669"/>
    <property type="project" value="TreeGrafter"/>
</dbReference>